<dbReference type="EMBL" id="JASJQH010007308">
    <property type="protein sequence ID" value="KAK9711015.1"/>
    <property type="molecule type" value="Genomic_DNA"/>
</dbReference>
<evidence type="ECO:0000256" key="1">
    <source>
        <dbReference type="SAM" id="Coils"/>
    </source>
</evidence>
<sequence>MGNSYQQRIAELERLEKVNSEKENKTTVLHQLNLQDLDISSHFNENSSDEDLNVEQEETNERMLRRFQDALESRQFHQQLLVSQAVLRNRIRQRLESPLRPENSLMEILARYSGDIEMDEV</sequence>
<evidence type="ECO:0000313" key="4">
    <source>
        <dbReference type="Proteomes" id="UP001479436"/>
    </source>
</evidence>
<gene>
    <name evidence="3" type="ORF">K7432_008099</name>
</gene>
<feature type="coiled-coil region" evidence="1">
    <location>
        <begin position="5"/>
        <end position="35"/>
    </location>
</feature>
<feature type="compositionally biased region" description="Acidic residues" evidence="2">
    <location>
        <begin position="47"/>
        <end position="58"/>
    </location>
</feature>
<feature type="region of interest" description="Disordered" evidence="2">
    <location>
        <begin position="40"/>
        <end position="59"/>
    </location>
</feature>
<keyword evidence="1" id="KW-0175">Coiled coil</keyword>
<keyword evidence="4" id="KW-1185">Reference proteome</keyword>
<name>A0ABR2VZ47_9FUNG</name>
<organism evidence="3 4">
    <name type="scientific">Basidiobolus ranarum</name>
    <dbReference type="NCBI Taxonomy" id="34480"/>
    <lineage>
        <taxon>Eukaryota</taxon>
        <taxon>Fungi</taxon>
        <taxon>Fungi incertae sedis</taxon>
        <taxon>Zoopagomycota</taxon>
        <taxon>Entomophthoromycotina</taxon>
        <taxon>Basidiobolomycetes</taxon>
        <taxon>Basidiobolales</taxon>
        <taxon>Basidiobolaceae</taxon>
        <taxon>Basidiobolus</taxon>
    </lineage>
</organism>
<accession>A0ABR2VZ47</accession>
<proteinExistence type="predicted"/>
<reference evidence="3 4" key="1">
    <citation type="submission" date="2023-04" db="EMBL/GenBank/DDBJ databases">
        <title>Genome of Basidiobolus ranarum AG-B5.</title>
        <authorList>
            <person name="Stajich J.E."/>
            <person name="Carter-House D."/>
            <person name="Gryganskyi A."/>
        </authorList>
    </citation>
    <scope>NUCLEOTIDE SEQUENCE [LARGE SCALE GENOMIC DNA]</scope>
    <source>
        <strain evidence="3 4">AG-B5</strain>
    </source>
</reference>
<evidence type="ECO:0000313" key="3">
    <source>
        <dbReference type="EMBL" id="KAK9711015.1"/>
    </source>
</evidence>
<comment type="caution">
    <text evidence="3">The sequence shown here is derived from an EMBL/GenBank/DDBJ whole genome shotgun (WGS) entry which is preliminary data.</text>
</comment>
<protein>
    <submittedName>
        <fullName evidence="3">Uncharacterized protein</fullName>
    </submittedName>
</protein>
<evidence type="ECO:0000256" key="2">
    <source>
        <dbReference type="SAM" id="MobiDB-lite"/>
    </source>
</evidence>
<dbReference type="Proteomes" id="UP001479436">
    <property type="component" value="Unassembled WGS sequence"/>
</dbReference>